<dbReference type="GO" id="GO:0003677">
    <property type="term" value="F:DNA binding"/>
    <property type="evidence" value="ECO:0007669"/>
    <property type="project" value="InterPro"/>
</dbReference>
<dbReference type="SUPFAM" id="SSF47598">
    <property type="entry name" value="Ribbon-helix-helix"/>
    <property type="match status" value="1"/>
</dbReference>
<accession>A0A857GLB8</accession>
<dbReference type="Pfam" id="PF03869">
    <property type="entry name" value="Arc"/>
    <property type="match status" value="1"/>
</dbReference>
<gene>
    <name evidence="2" type="ORF">CTT34_10345</name>
</gene>
<dbReference type="Proteomes" id="UP000463949">
    <property type="component" value="Chromosome"/>
</dbReference>
<dbReference type="Gene3D" id="1.10.1220.10">
    <property type="entry name" value="Met repressor-like"/>
    <property type="match status" value="1"/>
</dbReference>
<reference evidence="2 3" key="1">
    <citation type="submission" date="2017-10" db="EMBL/GenBank/DDBJ databases">
        <title>Coral associated bacteria.</title>
        <authorList>
            <person name="Wang X."/>
        </authorList>
    </citation>
    <scope>NUCLEOTIDE SEQUENCE [LARGE SCALE GENOMIC DNA]</scope>
    <source>
        <strain evidence="2 3">SCSIO 43005</strain>
    </source>
</reference>
<evidence type="ECO:0000313" key="3">
    <source>
        <dbReference type="Proteomes" id="UP000463949"/>
    </source>
</evidence>
<dbReference type="InterPro" id="IPR013321">
    <property type="entry name" value="Arc_rbn_hlx_hlx"/>
</dbReference>
<organism evidence="2 3">
    <name type="scientific">Vreelandella aquamarina</name>
    <dbReference type="NCBI Taxonomy" id="77097"/>
    <lineage>
        <taxon>Bacteria</taxon>
        <taxon>Pseudomonadati</taxon>
        <taxon>Pseudomonadota</taxon>
        <taxon>Gammaproteobacteria</taxon>
        <taxon>Oceanospirillales</taxon>
        <taxon>Halomonadaceae</taxon>
        <taxon>Vreelandella</taxon>
    </lineage>
</organism>
<dbReference type="InterPro" id="IPR010985">
    <property type="entry name" value="Ribbon_hlx_hlx"/>
</dbReference>
<feature type="domain" description="Arc-like DNA binding" evidence="1">
    <location>
        <begin position="25"/>
        <end position="67"/>
    </location>
</feature>
<evidence type="ECO:0000259" key="1">
    <source>
        <dbReference type="Pfam" id="PF03869"/>
    </source>
</evidence>
<dbReference type="EMBL" id="CP024621">
    <property type="protein sequence ID" value="QHD50060.1"/>
    <property type="molecule type" value="Genomic_DNA"/>
</dbReference>
<proteinExistence type="predicted"/>
<dbReference type="KEGG" id="hmd:CTT34_10345"/>
<dbReference type="AlphaFoldDB" id="A0A857GLB8"/>
<evidence type="ECO:0000313" key="2">
    <source>
        <dbReference type="EMBL" id="QHD50060.1"/>
    </source>
</evidence>
<protein>
    <recommendedName>
        <fullName evidence="1">Arc-like DNA binding domain-containing protein</fullName>
    </recommendedName>
</protein>
<dbReference type="InterPro" id="IPR005569">
    <property type="entry name" value="Arc_DNA-bd_dom"/>
</dbReference>
<sequence length="100" mass="11864">MLAHCFIGSNTLLLYFCCMNEETVQLNLKVPASLRDQLRDAAAANHRSMTAELISRVSMSFEYDTPIDRVNTLETRIFELEMFLKKQFPDEYEPWERRRR</sequence>
<name>A0A857GLB8_9GAMM</name>
<dbReference type="GO" id="GO:0006355">
    <property type="term" value="P:regulation of DNA-templated transcription"/>
    <property type="evidence" value="ECO:0007669"/>
    <property type="project" value="InterPro"/>
</dbReference>